<gene>
    <name evidence="2" type="ORF">K469DRAFT_762219</name>
</gene>
<protein>
    <submittedName>
        <fullName evidence="2">Uncharacterized protein</fullName>
    </submittedName>
</protein>
<reference evidence="2" key="1">
    <citation type="journal article" date="2020" name="Stud. Mycol.">
        <title>101 Dothideomycetes genomes: a test case for predicting lifestyles and emergence of pathogens.</title>
        <authorList>
            <person name="Haridas S."/>
            <person name="Albert R."/>
            <person name="Binder M."/>
            <person name="Bloem J."/>
            <person name="Labutti K."/>
            <person name="Salamov A."/>
            <person name="Andreopoulos B."/>
            <person name="Baker S."/>
            <person name="Barry K."/>
            <person name="Bills G."/>
            <person name="Bluhm B."/>
            <person name="Cannon C."/>
            <person name="Castanera R."/>
            <person name="Culley D."/>
            <person name="Daum C."/>
            <person name="Ezra D."/>
            <person name="Gonzalez J."/>
            <person name="Henrissat B."/>
            <person name="Kuo A."/>
            <person name="Liang C."/>
            <person name="Lipzen A."/>
            <person name="Lutzoni F."/>
            <person name="Magnuson J."/>
            <person name="Mondo S."/>
            <person name="Nolan M."/>
            <person name="Ohm R."/>
            <person name="Pangilinan J."/>
            <person name="Park H.-J."/>
            <person name="Ramirez L."/>
            <person name="Alfaro M."/>
            <person name="Sun H."/>
            <person name="Tritt A."/>
            <person name="Yoshinaga Y."/>
            <person name="Zwiers L.-H."/>
            <person name="Turgeon B."/>
            <person name="Goodwin S."/>
            <person name="Spatafora J."/>
            <person name="Crous P."/>
            <person name="Grigoriev I."/>
        </authorList>
    </citation>
    <scope>NUCLEOTIDE SEQUENCE</scope>
    <source>
        <strain evidence="2">CBS 207.26</strain>
    </source>
</reference>
<dbReference type="OrthoDB" id="3799720at2759"/>
<keyword evidence="3" id="KW-1185">Reference proteome</keyword>
<feature type="signal peptide" evidence="1">
    <location>
        <begin position="1"/>
        <end position="21"/>
    </location>
</feature>
<accession>A0A6A6ECU7</accession>
<organism evidence="2 3">
    <name type="scientific">Zopfia rhizophila CBS 207.26</name>
    <dbReference type="NCBI Taxonomy" id="1314779"/>
    <lineage>
        <taxon>Eukaryota</taxon>
        <taxon>Fungi</taxon>
        <taxon>Dikarya</taxon>
        <taxon>Ascomycota</taxon>
        <taxon>Pezizomycotina</taxon>
        <taxon>Dothideomycetes</taxon>
        <taxon>Dothideomycetes incertae sedis</taxon>
        <taxon>Zopfiaceae</taxon>
        <taxon>Zopfia</taxon>
    </lineage>
</organism>
<feature type="chain" id="PRO_5025649656" evidence="1">
    <location>
        <begin position="22"/>
        <end position="462"/>
    </location>
</feature>
<sequence length="462" mass="46220">MDMKKAALSLIALNAHALAAAVPAVPNTRTVTLPLPVTAVTAVAAGVLGGTFSAATGAVVGNSIKVNAPPVPKLGALPIPARRLPFTGGLIPPLGVPNLRVSQLSLPPLSGSAPIPNLPGGLPGLPSVTIPPLPLICELDAAMISKGTSLAPGLPSLPSLNLSSVPATPMVKKPSTSVSSPYLVSSNPVAGVAGIPPSAAPSLPIPSAALPLPSGTGSPLSVVTGALEGPAGSALNPITGALGSVPGMGNAAAPVTNALGLVGQVAQNLLVVGVCFPVSPGPLFEEFQKDPVSLFAPSLPIPALVKRYLPEIGISPDLSFLVSNITKNIAVPGGVGVGAVTGGVLDVLNNIVSDFLFKLPVVHDPVPTFGALQLLFSINLYKFKDLESLASLPALQSAVSSIPADDLAFIKNLRASQDLTNFITTIMTLTDNLLTLPRNVANLMASVAALSLKNLGLAVPGL</sequence>
<evidence type="ECO:0000256" key="1">
    <source>
        <dbReference type="SAM" id="SignalP"/>
    </source>
</evidence>
<evidence type="ECO:0000313" key="3">
    <source>
        <dbReference type="Proteomes" id="UP000800200"/>
    </source>
</evidence>
<dbReference type="Proteomes" id="UP000800200">
    <property type="component" value="Unassembled WGS sequence"/>
</dbReference>
<proteinExistence type="predicted"/>
<dbReference type="AlphaFoldDB" id="A0A6A6ECU7"/>
<name>A0A6A6ECU7_9PEZI</name>
<evidence type="ECO:0000313" key="2">
    <source>
        <dbReference type="EMBL" id="KAF2189671.1"/>
    </source>
</evidence>
<dbReference type="EMBL" id="ML994620">
    <property type="protein sequence ID" value="KAF2189671.1"/>
    <property type="molecule type" value="Genomic_DNA"/>
</dbReference>
<keyword evidence="1" id="KW-0732">Signal</keyword>